<evidence type="ECO:0008006" key="3">
    <source>
        <dbReference type="Google" id="ProtNLM"/>
    </source>
</evidence>
<name>A0A7W7F1R2_9SPHN</name>
<evidence type="ECO:0000313" key="1">
    <source>
        <dbReference type="EMBL" id="MBB4619625.1"/>
    </source>
</evidence>
<protein>
    <recommendedName>
        <fullName evidence="3">Hemerythrin-like domain-containing protein</fullName>
    </recommendedName>
</protein>
<dbReference type="EMBL" id="JACHNY010000012">
    <property type="protein sequence ID" value="MBB4619625.1"/>
    <property type="molecule type" value="Genomic_DNA"/>
</dbReference>
<dbReference type="RefSeq" id="WP_184116876.1">
    <property type="nucleotide sequence ID" value="NZ_JACHNY010000012.1"/>
</dbReference>
<organism evidence="1 2">
    <name type="scientific">Sphingomonas abaci</name>
    <dbReference type="NCBI Taxonomy" id="237611"/>
    <lineage>
        <taxon>Bacteria</taxon>
        <taxon>Pseudomonadati</taxon>
        <taxon>Pseudomonadota</taxon>
        <taxon>Alphaproteobacteria</taxon>
        <taxon>Sphingomonadales</taxon>
        <taxon>Sphingomonadaceae</taxon>
        <taxon>Sphingomonas</taxon>
    </lineage>
</organism>
<sequence length="181" mass="20220">MEQPLIIPKVLPFRRRWHVISEVDLGPLLADHAAVRRMCRDVEALADRLGSYPSIEERSAIADMMHGCIREHVAVTSELLERLFAGEHLTFGGGILTRILLDQIADGVHAEDVAEALRAEVLEPEQLDMLGYMLRCLFDSCRRALDFEELALLALGGKRLSTEARMALEHILEERPEGAAA</sequence>
<comment type="caution">
    <text evidence="1">The sequence shown here is derived from an EMBL/GenBank/DDBJ whole genome shotgun (WGS) entry which is preliminary data.</text>
</comment>
<dbReference type="Proteomes" id="UP000574769">
    <property type="component" value="Unassembled WGS sequence"/>
</dbReference>
<keyword evidence="2" id="KW-1185">Reference proteome</keyword>
<reference evidence="1 2" key="1">
    <citation type="submission" date="2020-08" db="EMBL/GenBank/DDBJ databases">
        <title>Genomic Encyclopedia of Type Strains, Phase IV (KMG-IV): sequencing the most valuable type-strain genomes for metagenomic binning, comparative biology and taxonomic classification.</title>
        <authorList>
            <person name="Goeker M."/>
        </authorList>
    </citation>
    <scope>NUCLEOTIDE SEQUENCE [LARGE SCALE GENOMIC DNA]</scope>
    <source>
        <strain evidence="1 2">DSM 15867</strain>
    </source>
</reference>
<dbReference type="AlphaFoldDB" id="A0A7W7F1R2"/>
<accession>A0A7W7F1R2</accession>
<proteinExistence type="predicted"/>
<gene>
    <name evidence="1" type="ORF">GGQ96_003784</name>
</gene>
<evidence type="ECO:0000313" key="2">
    <source>
        <dbReference type="Proteomes" id="UP000574769"/>
    </source>
</evidence>